<dbReference type="RefSeq" id="WP_014825635.1">
    <property type="nucleotide sequence ID" value="NC_018068.1"/>
</dbReference>
<sequence>MSYPRKPISKILLTLSSFLLLTFMFATNAFAASQLEQDAGPYHVIMQMNPETPMANQSGTMTIIVKNKATGQPVTGAKVTMSNPTMMGSNSNDGGNMAGMNMSSSMDSQSGMVMQEQSSMGSMSMEPGSYMMQNMNFNQPGQWNQAITISSSLGQSTVNFPITVGKSGPDYVLIGSVAGVVVIAGIIAAALKGRKK</sequence>
<feature type="transmembrane region" description="Helical" evidence="1">
    <location>
        <begin position="171"/>
        <end position="191"/>
    </location>
</feature>
<keyword evidence="1" id="KW-0812">Transmembrane</keyword>
<dbReference type="STRING" id="646529.Desaci_0558"/>
<feature type="signal peptide" evidence="2">
    <location>
        <begin position="1"/>
        <end position="31"/>
    </location>
</feature>
<dbReference type="KEGG" id="dai:Desaci_0558"/>
<dbReference type="EMBL" id="CP003639">
    <property type="protein sequence ID" value="AFM39623.1"/>
    <property type="molecule type" value="Genomic_DNA"/>
</dbReference>
<evidence type="ECO:0000256" key="2">
    <source>
        <dbReference type="SAM" id="SignalP"/>
    </source>
</evidence>
<keyword evidence="1" id="KW-0472">Membrane</keyword>
<dbReference type="AlphaFoldDB" id="I4D1E9"/>
<keyword evidence="4" id="KW-1185">Reference proteome</keyword>
<dbReference type="HOGENOM" id="CLU_1388280_0_0_9"/>
<keyword evidence="1" id="KW-1133">Transmembrane helix</keyword>
<keyword evidence="2" id="KW-0732">Signal</keyword>
<dbReference type="OrthoDB" id="1797690at2"/>
<gene>
    <name evidence="3" type="ordered locus">Desaci_0558</name>
</gene>
<dbReference type="Proteomes" id="UP000002892">
    <property type="component" value="Chromosome"/>
</dbReference>
<evidence type="ECO:0000313" key="4">
    <source>
        <dbReference type="Proteomes" id="UP000002892"/>
    </source>
</evidence>
<protein>
    <recommendedName>
        <fullName evidence="5">YtkA-like domain-containing protein</fullName>
    </recommendedName>
</protein>
<name>I4D1E9_DESAJ</name>
<accession>I4D1E9</accession>
<feature type="chain" id="PRO_5003687727" description="YtkA-like domain-containing protein" evidence="2">
    <location>
        <begin position="32"/>
        <end position="196"/>
    </location>
</feature>
<reference evidence="3 4" key="1">
    <citation type="journal article" date="2012" name="J. Bacteriol.">
        <title>Complete genome sequences of Desulfosporosinus orientis DSM765T, Desulfosporosinus youngiae DSM17734T, Desulfosporosinus meridiei DSM13257T, and Desulfosporosinus acidiphilus DSM22704T.</title>
        <authorList>
            <person name="Pester M."/>
            <person name="Brambilla E."/>
            <person name="Alazard D."/>
            <person name="Rattei T."/>
            <person name="Weinmaier T."/>
            <person name="Han J."/>
            <person name="Lucas S."/>
            <person name="Lapidus A."/>
            <person name="Cheng J.F."/>
            <person name="Goodwin L."/>
            <person name="Pitluck S."/>
            <person name="Peters L."/>
            <person name="Ovchinnikova G."/>
            <person name="Teshima H."/>
            <person name="Detter J.C."/>
            <person name="Han C.S."/>
            <person name="Tapia R."/>
            <person name="Land M.L."/>
            <person name="Hauser L."/>
            <person name="Kyrpides N.C."/>
            <person name="Ivanova N.N."/>
            <person name="Pagani I."/>
            <person name="Huntmann M."/>
            <person name="Wei C.L."/>
            <person name="Davenport K.W."/>
            <person name="Daligault H."/>
            <person name="Chain P.S."/>
            <person name="Chen A."/>
            <person name="Mavromatis K."/>
            <person name="Markowitz V."/>
            <person name="Szeto E."/>
            <person name="Mikhailova N."/>
            <person name="Pati A."/>
            <person name="Wagner M."/>
            <person name="Woyke T."/>
            <person name="Ollivier B."/>
            <person name="Klenk H.P."/>
            <person name="Spring S."/>
            <person name="Loy A."/>
        </authorList>
    </citation>
    <scope>NUCLEOTIDE SEQUENCE [LARGE SCALE GENOMIC DNA]</scope>
    <source>
        <strain evidence="4">DSM 22704 / JCM 16185 / SJ4</strain>
    </source>
</reference>
<proteinExistence type="predicted"/>
<evidence type="ECO:0000313" key="3">
    <source>
        <dbReference type="EMBL" id="AFM39623.1"/>
    </source>
</evidence>
<evidence type="ECO:0000256" key="1">
    <source>
        <dbReference type="SAM" id="Phobius"/>
    </source>
</evidence>
<organism evidence="3 4">
    <name type="scientific">Desulfosporosinus acidiphilus (strain DSM 22704 / JCM 16185 / SJ4)</name>
    <dbReference type="NCBI Taxonomy" id="646529"/>
    <lineage>
        <taxon>Bacteria</taxon>
        <taxon>Bacillati</taxon>
        <taxon>Bacillota</taxon>
        <taxon>Clostridia</taxon>
        <taxon>Eubacteriales</taxon>
        <taxon>Desulfitobacteriaceae</taxon>
        <taxon>Desulfosporosinus</taxon>
    </lineage>
</organism>
<evidence type="ECO:0008006" key="5">
    <source>
        <dbReference type="Google" id="ProtNLM"/>
    </source>
</evidence>